<name>A0A0F9TKM3_9ZZZZ</name>
<gene>
    <name evidence="1" type="ORF">LCGC14_0380530</name>
</gene>
<proteinExistence type="predicted"/>
<reference evidence="1" key="1">
    <citation type="journal article" date="2015" name="Nature">
        <title>Complex archaea that bridge the gap between prokaryotes and eukaryotes.</title>
        <authorList>
            <person name="Spang A."/>
            <person name="Saw J.H."/>
            <person name="Jorgensen S.L."/>
            <person name="Zaremba-Niedzwiedzka K."/>
            <person name="Martijn J."/>
            <person name="Lind A.E."/>
            <person name="van Eijk R."/>
            <person name="Schleper C."/>
            <person name="Guy L."/>
            <person name="Ettema T.J."/>
        </authorList>
    </citation>
    <scope>NUCLEOTIDE SEQUENCE</scope>
</reference>
<sequence>MEKADEDQILAADKALKQAMVYSLSVGGKDVKQITYIGLKFLTLKMSQAGQPLEVFDEKVELVKHDDTDTSTWIWYASIKVRNQKTKHESVGISEAPYMAKTKDGTGYDQFGRTKALSKAERNAWRKQIPELEIMSLLKVVEAKDVKELHKGEKFACKCVKPNCDKNSRTCNTCGGQDTRA</sequence>
<dbReference type="EMBL" id="LAZR01000310">
    <property type="protein sequence ID" value="KKN75432.1"/>
    <property type="molecule type" value="Genomic_DNA"/>
</dbReference>
<evidence type="ECO:0000313" key="1">
    <source>
        <dbReference type="EMBL" id="KKN75432.1"/>
    </source>
</evidence>
<comment type="caution">
    <text evidence="1">The sequence shown here is derived from an EMBL/GenBank/DDBJ whole genome shotgun (WGS) entry which is preliminary data.</text>
</comment>
<organism evidence="1">
    <name type="scientific">marine sediment metagenome</name>
    <dbReference type="NCBI Taxonomy" id="412755"/>
    <lineage>
        <taxon>unclassified sequences</taxon>
        <taxon>metagenomes</taxon>
        <taxon>ecological metagenomes</taxon>
    </lineage>
</organism>
<protein>
    <submittedName>
        <fullName evidence="1">Uncharacterized protein</fullName>
    </submittedName>
</protein>
<dbReference type="AlphaFoldDB" id="A0A0F9TKM3"/>
<accession>A0A0F9TKM3</accession>